<evidence type="ECO:0000256" key="4">
    <source>
        <dbReference type="ARBA" id="ARBA00022801"/>
    </source>
</evidence>
<dbReference type="PANTHER" id="PTHR15462:SF8">
    <property type="entry name" value="SERINE PROTEASE"/>
    <property type="match status" value="1"/>
</dbReference>
<dbReference type="InterPro" id="IPR043504">
    <property type="entry name" value="Peptidase_S1_PA_chymotrypsin"/>
</dbReference>
<sequence>MNNPLGGAVRRWRRTVVVAAAAASLGTVTFGLPAAGAVTTATPDRQVAAASADTPVARSSSGRTSVGQAPVAKAAANSSSGFRGTGDLADADGVSFSRKFPKNVKMLGGDFTTQSVIGTDERTQVTATTTYPYTVAGKLTFTAPNGLTYGCTAWLYDADTVATAGHCVYFHEGSTHGWSSNFVFWPGRNGSSTPYGSCGWATAYSVNGWINDQNPEYDYGAIKLNCSIGNTTGWHGLRWQAASYDGTQANITGYPGDKPANTMWQMSGPIASSATRQLFYSIDTAGGQSGSAVTIPGCGANCGIAVHAYGVYGGSAYNRGTRITEPAFNNYVSWSA</sequence>
<feature type="chain" id="PRO_5045000863" description="Serine protease" evidence="6">
    <location>
        <begin position="35"/>
        <end position="336"/>
    </location>
</feature>
<keyword evidence="9" id="KW-0482">Metalloprotease</keyword>
<comment type="similarity">
    <text evidence="1 6">Belongs to the peptidase S1B family.</text>
</comment>
<dbReference type="InterPro" id="IPR009003">
    <property type="entry name" value="Peptidase_S1_PA"/>
</dbReference>
<dbReference type="PANTHER" id="PTHR15462">
    <property type="entry name" value="SERINE PROTEASE"/>
    <property type="match status" value="1"/>
</dbReference>
<accession>A0ABP7WTA3</accession>
<evidence type="ECO:0000256" key="1">
    <source>
        <dbReference type="ARBA" id="ARBA00008764"/>
    </source>
</evidence>
<dbReference type="RefSeq" id="WP_344956088.1">
    <property type="nucleotide sequence ID" value="NZ_BAAAZG010000054.1"/>
</dbReference>
<keyword evidence="2 6" id="KW-0645">Protease</keyword>
<feature type="domain" description="Peptidase S1" evidence="8">
    <location>
        <begin position="129"/>
        <end position="278"/>
    </location>
</feature>
<comment type="caution">
    <text evidence="9">The sequence shown here is derived from an EMBL/GenBank/DDBJ whole genome shotgun (WGS) entry which is preliminary data.</text>
</comment>
<dbReference type="PRINTS" id="PR00839">
    <property type="entry name" value="V8PROTEASE"/>
</dbReference>
<evidence type="ECO:0000313" key="9">
    <source>
        <dbReference type="EMBL" id="GAA4096229.1"/>
    </source>
</evidence>
<evidence type="ECO:0000256" key="7">
    <source>
        <dbReference type="SAM" id="MobiDB-lite"/>
    </source>
</evidence>
<feature type="signal peptide" evidence="6">
    <location>
        <begin position="1"/>
        <end position="34"/>
    </location>
</feature>
<dbReference type="EC" id="3.4.21.-" evidence="6"/>
<feature type="region of interest" description="Disordered" evidence="7">
    <location>
        <begin position="49"/>
        <end position="70"/>
    </location>
</feature>
<name>A0ABP7WTA3_9ACTN</name>
<dbReference type="InterPro" id="IPR008256">
    <property type="entry name" value="Peptidase_S1B"/>
</dbReference>
<evidence type="ECO:0000256" key="2">
    <source>
        <dbReference type="ARBA" id="ARBA00022670"/>
    </source>
</evidence>
<evidence type="ECO:0000259" key="8">
    <source>
        <dbReference type="Pfam" id="PF00089"/>
    </source>
</evidence>
<dbReference type="GO" id="GO:0008237">
    <property type="term" value="F:metallopeptidase activity"/>
    <property type="evidence" value="ECO:0007669"/>
    <property type="project" value="UniProtKB-KW"/>
</dbReference>
<dbReference type="InterPro" id="IPR001254">
    <property type="entry name" value="Trypsin_dom"/>
</dbReference>
<evidence type="ECO:0000256" key="6">
    <source>
        <dbReference type="RuleBase" id="RU004296"/>
    </source>
</evidence>
<dbReference type="Pfam" id="PF00089">
    <property type="entry name" value="Trypsin"/>
    <property type="match status" value="1"/>
</dbReference>
<proteinExistence type="inferred from homology"/>
<dbReference type="Proteomes" id="UP001500683">
    <property type="component" value="Unassembled WGS sequence"/>
</dbReference>
<keyword evidence="10" id="KW-1185">Reference proteome</keyword>
<protein>
    <recommendedName>
        <fullName evidence="6">Serine protease</fullName>
        <ecNumber evidence="6">3.4.21.-</ecNumber>
    </recommendedName>
</protein>
<feature type="compositionally biased region" description="Polar residues" evidence="7">
    <location>
        <begin position="57"/>
        <end position="67"/>
    </location>
</feature>
<reference evidence="10" key="1">
    <citation type="journal article" date="2019" name="Int. J. Syst. Evol. Microbiol.">
        <title>The Global Catalogue of Microorganisms (GCM) 10K type strain sequencing project: providing services to taxonomists for standard genome sequencing and annotation.</title>
        <authorList>
            <consortium name="The Broad Institute Genomics Platform"/>
            <consortium name="The Broad Institute Genome Sequencing Center for Infectious Disease"/>
            <person name="Wu L."/>
            <person name="Ma J."/>
        </authorList>
    </citation>
    <scope>NUCLEOTIDE SEQUENCE [LARGE SCALE GENOMIC DNA]</scope>
    <source>
        <strain evidence="10">JCM 16702</strain>
    </source>
</reference>
<dbReference type="EMBL" id="BAAAZG010000054">
    <property type="protein sequence ID" value="GAA4096229.1"/>
    <property type="molecule type" value="Genomic_DNA"/>
</dbReference>
<gene>
    <name evidence="9" type="primary">mpr</name>
    <name evidence="9" type="ORF">GCM10022214_69690</name>
</gene>
<evidence type="ECO:0000256" key="3">
    <source>
        <dbReference type="ARBA" id="ARBA00022729"/>
    </source>
</evidence>
<dbReference type="SUPFAM" id="SSF50494">
    <property type="entry name" value="Trypsin-like serine proteases"/>
    <property type="match status" value="1"/>
</dbReference>
<keyword evidence="5 6" id="KW-0720">Serine protease</keyword>
<organism evidence="9 10">
    <name type="scientific">Actinomadura miaoliensis</name>
    <dbReference type="NCBI Taxonomy" id="430685"/>
    <lineage>
        <taxon>Bacteria</taxon>
        <taxon>Bacillati</taxon>
        <taxon>Actinomycetota</taxon>
        <taxon>Actinomycetes</taxon>
        <taxon>Streptosporangiales</taxon>
        <taxon>Thermomonosporaceae</taxon>
        <taxon>Actinomadura</taxon>
    </lineage>
</organism>
<evidence type="ECO:0000313" key="10">
    <source>
        <dbReference type="Proteomes" id="UP001500683"/>
    </source>
</evidence>
<evidence type="ECO:0000256" key="5">
    <source>
        <dbReference type="ARBA" id="ARBA00022825"/>
    </source>
</evidence>
<keyword evidence="4 6" id="KW-0378">Hydrolase</keyword>
<dbReference type="Gene3D" id="2.40.10.10">
    <property type="entry name" value="Trypsin-like serine proteases"/>
    <property type="match status" value="2"/>
</dbReference>
<keyword evidence="3 6" id="KW-0732">Signal</keyword>
<dbReference type="InterPro" id="IPR050966">
    <property type="entry name" value="Glutamyl_endopeptidase"/>
</dbReference>